<dbReference type="SUPFAM" id="SSF51971">
    <property type="entry name" value="Nucleotide-binding domain"/>
    <property type="match status" value="1"/>
</dbReference>
<feature type="binding site" evidence="9">
    <location>
        <position position="44"/>
    </location>
    <ligand>
        <name>FAD</name>
        <dbReference type="ChEBI" id="CHEBI:57692"/>
    </ligand>
</feature>
<comment type="caution">
    <text evidence="12">The sequence shown here is derived from an EMBL/GenBank/DDBJ whole genome shotgun (WGS) entry which is preliminary data.</text>
</comment>
<dbReference type="InterPro" id="IPR055275">
    <property type="entry name" value="Ferredox_Rdtase"/>
</dbReference>
<sequence>MDEHVHHPPGPRRVAVVGAGPAGLFTADELVRQDRLPVTVDLLERLPVPFGLVRYGVAPDHPKIKAVTRSLQKIVEHPRVRFLGGVGFGAELDREDLLRHYDAVVYAAGAPADRGLGIPGESSPGCHPATAFVSWYSGHPDAGPPFALDARHAVVVGAGNVALDVARVLAKPARALERTDMPQPVLDALAVSKVTDITVLVRRGPEHTRFTTKELRELDELDGVAIRVPPGEAEPGGGPLDRTAENNLALFRSWTGEPAAGTERTITFRFWRRPVEVRGTPSVRELIVERTRLDASGALTGTGEREVLPAGLVLRSVGYRGLPLPGVPFDHERGVIRNAGGRVVDEAGEPCPREYVAGWLKRGPSGVIGTNRMDAAETVALMVEDLIGDRNGSGGPPIDALLRERGISPVTLDGWRRIDAAEIELGRRAGRERTKITDWAELRRLGGVPG</sequence>
<evidence type="ECO:0000313" key="13">
    <source>
        <dbReference type="Proteomes" id="UP000578449"/>
    </source>
</evidence>
<dbReference type="Pfam" id="PF07992">
    <property type="entry name" value="Pyr_redox_2"/>
    <property type="match status" value="1"/>
</dbReference>
<accession>A0A840PLG5</accession>
<dbReference type="Gene3D" id="3.40.50.720">
    <property type="entry name" value="NAD(P)-binding Rossmann-like Domain"/>
    <property type="match status" value="1"/>
</dbReference>
<feature type="binding site" evidence="9">
    <location>
        <position position="22"/>
    </location>
    <ligand>
        <name>FAD</name>
        <dbReference type="ChEBI" id="CHEBI:57692"/>
    </ligand>
</feature>
<evidence type="ECO:0000256" key="4">
    <source>
        <dbReference type="ARBA" id="ARBA00022630"/>
    </source>
</evidence>
<evidence type="ECO:0000256" key="7">
    <source>
        <dbReference type="ARBA" id="ARBA00023002"/>
    </source>
</evidence>
<dbReference type="PANTHER" id="PTHR48467">
    <property type="entry name" value="GLUTAMATE SYNTHASE 1 [NADH], CHLOROPLASTIC-LIKE"/>
    <property type="match status" value="1"/>
</dbReference>
<evidence type="ECO:0000256" key="8">
    <source>
        <dbReference type="ARBA" id="ARBA00047776"/>
    </source>
</evidence>
<feature type="binding site" evidence="9">
    <location>
        <position position="52"/>
    </location>
    <ligand>
        <name>FAD</name>
        <dbReference type="ChEBI" id="CHEBI:57692"/>
    </ligand>
</feature>
<protein>
    <recommendedName>
        <fullName evidence="3">ferredoxin--NADP(+) reductase</fullName>
        <ecNumber evidence="3">1.18.1.2</ecNumber>
    </recommendedName>
</protein>
<dbReference type="EMBL" id="JACHGN010000033">
    <property type="protein sequence ID" value="MBB5139789.1"/>
    <property type="molecule type" value="Genomic_DNA"/>
</dbReference>
<comment type="cofactor">
    <cofactor evidence="1 9">
        <name>FAD</name>
        <dbReference type="ChEBI" id="CHEBI:57692"/>
    </cofactor>
</comment>
<evidence type="ECO:0000256" key="6">
    <source>
        <dbReference type="ARBA" id="ARBA00022857"/>
    </source>
</evidence>
<keyword evidence="7 12" id="KW-0560">Oxidoreductase</keyword>
<keyword evidence="13" id="KW-1185">Reference proteome</keyword>
<feature type="domain" description="FAD/NAD(P)-binding" evidence="11">
    <location>
        <begin position="13"/>
        <end position="193"/>
    </location>
</feature>
<dbReference type="PANTHER" id="PTHR48467:SF1">
    <property type="entry name" value="GLUTAMATE SYNTHASE 1 [NADH], CHLOROPLASTIC-LIKE"/>
    <property type="match status" value="1"/>
</dbReference>
<dbReference type="Gene3D" id="3.50.50.60">
    <property type="entry name" value="FAD/NAD(P)-binding domain"/>
    <property type="match status" value="1"/>
</dbReference>
<dbReference type="RefSeq" id="WP_221337639.1">
    <property type="nucleotide sequence ID" value="NZ_BAABIX010000041.1"/>
</dbReference>
<keyword evidence="4" id="KW-0285">Flavoprotein</keyword>
<dbReference type="Proteomes" id="UP000578449">
    <property type="component" value="Unassembled WGS sequence"/>
</dbReference>
<comment type="catalytic activity">
    <reaction evidence="8">
        <text>2 reduced [2Fe-2S]-[ferredoxin] + NADP(+) + H(+) = 2 oxidized [2Fe-2S]-[ferredoxin] + NADPH</text>
        <dbReference type="Rhea" id="RHEA:20125"/>
        <dbReference type="Rhea" id="RHEA-COMP:10000"/>
        <dbReference type="Rhea" id="RHEA-COMP:10001"/>
        <dbReference type="ChEBI" id="CHEBI:15378"/>
        <dbReference type="ChEBI" id="CHEBI:33737"/>
        <dbReference type="ChEBI" id="CHEBI:33738"/>
        <dbReference type="ChEBI" id="CHEBI:57783"/>
        <dbReference type="ChEBI" id="CHEBI:58349"/>
        <dbReference type="EC" id="1.18.1.2"/>
    </reaction>
</comment>
<feature type="binding site" evidence="10">
    <location>
        <position position="366"/>
    </location>
    <ligand>
        <name>NADP(+)</name>
        <dbReference type="ChEBI" id="CHEBI:58349"/>
    </ligand>
</feature>
<evidence type="ECO:0000256" key="9">
    <source>
        <dbReference type="PIRSR" id="PIRSR000362-1"/>
    </source>
</evidence>
<evidence type="ECO:0000256" key="5">
    <source>
        <dbReference type="ARBA" id="ARBA00022827"/>
    </source>
</evidence>
<organism evidence="12 13">
    <name type="scientific">Thermocatellispora tengchongensis</name>
    <dbReference type="NCBI Taxonomy" id="1073253"/>
    <lineage>
        <taxon>Bacteria</taxon>
        <taxon>Bacillati</taxon>
        <taxon>Actinomycetota</taxon>
        <taxon>Actinomycetes</taxon>
        <taxon>Streptosporangiales</taxon>
        <taxon>Streptosporangiaceae</taxon>
        <taxon>Thermocatellispora</taxon>
    </lineage>
</organism>
<gene>
    <name evidence="12" type="ORF">HNP84_009553</name>
</gene>
<proteinExistence type="inferred from homology"/>
<dbReference type="InterPro" id="IPR023753">
    <property type="entry name" value="FAD/NAD-binding_dom"/>
</dbReference>
<name>A0A840PLG5_9ACTN</name>
<feature type="binding site" evidence="10">
    <location>
        <begin position="202"/>
        <end position="203"/>
    </location>
    <ligand>
        <name>NADP(+)</name>
        <dbReference type="ChEBI" id="CHEBI:58349"/>
    </ligand>
</feature>
<dbReference type="EC" id="1.18.1.2" evidence="3"/>
<dbReference type="AlphaFoldDB" id="A0A840PLG5"/>
<feature type="binding site" evidence="10">
    <location>
        <position position="214"/>
    </location>
    <ligand>
        <name>NADP(+)</name>
        <dbReference type="ChEBI" id="CHEBI:58349"/>
    </ligand>
</feature>
<feature type="binding site" evidence="9">
    <location>
        <begin position="366"/>
        <end position="368"/>
    </location>
    <ligand>
        <name>FAD</name>
        <dbReference type="ChEBI" id="CHEBI:57692"/>
    </ligand>
</feature>
<evidence type="ECO:0000313" key="12">
    <source>
        <dbReference type="EMBL" id="MBB5139789.1"/>
    </source>
</evidence>
<dbReference type="InterPro" id="IPR036188">
    <property type="entry name" value="FAD/NAD-bd_sf"/>
</dbReference>
<keyword evidence="5 9" id="KW-0274">FAD</keyword>
<evidence type="ECO:0000256" key="2">
    <source>
        <dbReference type="ARBA" id="ARBA00008312"/>
    </source>
</evidence>
<dbReference type="InterPro" id="IPR021163">
    <property type="entry name" value="Ferredox_Rdtase_adrenod"/>
</dbReference>
<reference evidence="12 13" key="1">
    <citation type="submission" date="2020-08" db="EMBL/GenBank/DDBJ databases">
        <title>Genomic Encyclopedia of Type Strains, Phase IV (KMG-IV): sequencing the most valuable type-strain genomes for metagenomic binning, comparative biology and taxonomic classification.</title>
        <authorList>
            <person name="Goeker M."/>
        </authorList>
    </citation>
    <scope>NUCLEOTIDE SEQUENCE [LARGE SCALE GENOMIC DNA]</scope>
    <source>
        <strain evidence="12 13">DSM 45615</strain>
    </source>
</reference>
<dbReference type="GO" id="GO:0004324">
    <property type="term" value="F:ferredoxin-NADP+ reductase activity"/>
    <property type="evidence" value="ECO:0007669"/>
    <property type="project" value="UniProtKB-EC"/>
</dbReference>
<dbReference type="PIRSF" id="PIRSF000362">
    <property type="entry name" value="FNR"/>
    <property type="match status" value="1"/>
</dbReference>
<evidence type="ECO:0000259" key="11">
    <source>
        <dbReference type="Pfam" id="PF07992"/>
    </source>
</evidence>
<comment type="similarity">
    <text evidence="2">Belongs to the ferredoxin--NADP reductase type 1 family.</text>
</comment>
<evidence type="ECO:0000256" key="3">
    <source>
        <dbReference type="ARBA" id="ARBA00013223"/>
    </source>
</evidence>
<feature type="binding site" evidence="9">
    <location>
        <position position="359"/>
    </location>
    <ligand>
        <name>FAD</name>
        <dbReference type="ChEBI" id="CHEBI:57692"/>
    </ligand>
</feature>
<evidence type="ECO:0000256" key="10">
    <source>
        <dbReference type="PIRSR" id="PIRSR000362-2"/>
    </source>
</evidence>
<dbReference type="PRINTS" id="PR00419">
    <property type="entry name" value="ADXRDTASE"/>
</dbReference>
<evidence type="ECO:0000256" key="1">
    <source>
        <dbReference type="ARBA" id="ARBA00001974"/>
    </source>
</evidence>
<keyword evidence="6 10" id="KW-0521">NADP</keyword>